<dbReference type="Proteomes" id="UP000275137">
    <property type="component" value="Unassembled WGS sequence"/>
</dbReference>
<dbReference type="Gene3D" id="2.120.10.30">
    <property type="entry name" value="TolB, C-terminal domain"/>
    <property type="match status" value="1"/>
</dbReference>
<evidence type="ECO:0000313" key="4">
    <source>
        <dbReference type="Proteomes" id="UP000275137"/>
    </source>
</evidence>
<dbReference type="SUPFAM" id="SSF50952">
    <property type="entry name" value="Soluble quinoprotein glucose dehydrogenase"/>
    <property type="match status" value="1"/>
</dbReference>
<dbReference type="RefSeq" id="WP_123236433.1">
    <property type="nucleotide sequence ID" value="NZ_RJVP01000001.1"/>
</dbReference>
<organism evidence="3 4">
    <name type="scientific">Pseudomethylobacillus aquaticus</name>
    <dbReference type="NCBI Taxonomy" id="2676064"/>
    <lineage>
        <taxon>Bacteria</taxon>
        <taxon>Pseudomonadati</taxon>
        <taxon>Pseudomonadota</taxon>
        <taxon>Betaproteobacteria</taxon>
        <taxon>Nitrosomonadales</taxon>
        <taxon>Methylophilaceae</taxon>
        <taxon>Pseudomethylobacillus</taxon>
    </lineage>
</organism>
<dbReference type="EMBL" id="RJVP01000001">
    <property type="protein sequence ID" value="ROH88442.1"/>
    <property type="molecule type" value="Genomic_DNA"/>
</dbReference>
<protein>
    <submittedName>
        <fullName evidence="3">Sorbosone dehydrogenase</fullName>
    </submittedName>
</protein>
<comment type="caution">
    <text evidence="3">The sequence shown here is derived from an EMBL/GenBank/DDBJ whole genome shotgun (WGS) entry which is preliminary data.</text>
</comment>
<dbReference type="InterPro" id="IPR011042">
    <property type="entry name" value="6-blade_b-propeller_TolB-like"/>
</dbReference>
<evidence type="ECO:0000313" key="3">
    <source>
        <dbReference type="EMBL" id="ROH88442.1"/>
    </source>
</evidence>
<evidence type="ECO:0000259" key="2">
    <source>
        <dbReference type="Pfam" id="PF22807"/>
    </source>
</evidence>
<feature type="domain" description="Pyrroloquinoline quinone-dependent pyranose dehydrogenase beta-propeller" evidence="2">
    <location>
        <begin position="58"/>
        <end position="397"/>
    </location>
</feature>
<dbReference type="PANTHER" id="PTHR33546">
    <property type="entry name" value="LARGE, MULTIFUNCTIONAL SECRETED PROTEIN-RELATED"/>
    <property type="match status" value="1"/>
</dbReference>
<dbReference type="InterPro" id="IPR011041">
    <property type="entry name" value="Quinoprot_gluc/sorb_DH_b-prop"/>
</dbReference>
<feature type="region of interest" description="Disordered" evidence="1">
    <location>
        <begin position="234"/>
        <end position="259"/>
    </location>
</feature>
<name>A0A3N0V750_9PROT</name>
<dbReference type="AlphaFoldDB" id="A0A3N0V750"/>
<dbReference type="Pfam" id="PF22807">
    <property type="entry name" value="TrAA12"/>
    <property type="match status" value="1"/>
</dbReference>
<evidence type="ECO:0000256" key="1">
    <source>
        <dbReference type="SAM" id="MobiDB-lite"/>
    </source>
</evidence>
<dbReference type="InterPro" id="IPR054539">
    <property type="entry name" value="Beta-prop_PDH"/>
</dbReference>
<proteinExistence type="predicted"/>
<gene>
    <name evidence="3" type="ORF">ED236_03040</name>
</gene>
<dbReference type="PANTHER" id="PTHR33546:SF1">
    <property type="entry name" value="LARGE, MULTIFUNCTIONAL SECRETED PROTEIN"/>
    <property type="match status" value="1"/>
</dbReference>
<accession>A0A3N0V750</accession>
<sequence>MSKKQRLGLFAVTAFVLLFTTQLLFRIQPSMAAPDSLNLPEGFKVQVFGTTRMPDGEQLPGARFMTFGPDGHLYVTTARHGKVLMLPDRNKDGVADEVVVVAENLRNPQGLVFVDGKLLVANEDAVVRLEQKDADWPASGVTTLISNLPAGGHSTKTLRLGPDGHLYLNVGSTCNVCLEQDPNRATLHRYTRDGKPAGALTTLGRHAQSPIWARGLRNSQGFAWHPVSGEMFATNNGADNRSETRNGPVNDELPPEHLNHIEGGKHYGWPHCWGNQFTDPNFPGSAGFCATTTPPAITFRAHSTPLGISFLDKTNFPKPYQSDAVVALHGSWNRDQPYGYKLVRVRFENNQPVAVENFVTGWQNGSEVWGRPVDVIVGPDGALYVSDDKTGAIYRITYAA</sequence>
<keyword evidence="4" id="KW-1185">Reference proteome</keyword>
<reference evidence="3 4" key="1">
    <citation type="submission" date="2018-10" db="EMBL/GenBank/DDBJ databases">
        <authorList>
            <person name="Chen W.-M."/>
        </authorList>
    </citation>
    <scope>NUCLEOTIDE SEQUENCE [LARGE SCALE GENOMIC DNA]</scope>
    <source>
        <strain evidence="3 4">H-5</strain>
    </source>
</reference>